<comment type="caution">
    <text evidence="2">The sequence shown here is derived from an EMBL/GenBank/DDBJ whole genome shotgun (WGS) entry which is preliminary data.</text>
</comment>
<dbReference type="Proteomes" id="UP000696294">
    <property type="component" value="Unassembled WGS sequence"/>
</dbReference>
<sequence length="56" mass="6037">MGGSPPARSDGLDRTSRQYAAHRGHLSTEQARVLGPAGLSARTGSRYAAAWRRSRQ</sequence>
<accession>A0ABX1BBF4</accession>
<evidence type="ECO:0000256" key="1">
    <source>
        <dbReference type="SAM" id="MobiDB-lite"/>
    </source>
</evidence>
<evidence type="ECO:0000313" key="2">
    <source>
        <dbReference type="EMBL" id="NJP93106.1"/>
    </source>
</evidence>
<proteinExistence type="predicted"/>
<evidence type="ECO:0000313" key="3">
    <source>
        <dbReference type="Proteomes" id="UP000696294"/>
    </source>
</evidence>
<dbReference type="EMBL" id="JAATEP010000020">
    <property type="protein sequence ID" value="NJP93106.1"/>
    <property type="molecule type" value="Genomic_DNA"/>
</dbReference>
<name>A0ABX1BBF4_9ACTN</name>
<protein>
    <submittedName>
        <fullName evidence="2">Uncharacterized protein</fullName>
    </submittedName>
</protein>
<organism evidence="2 3">
    <name type="scientific">Nonomuraea composti</name>
    <dbReference type="NCBI Taxonomy" id="2720023"/>
    <lineage>
        <taxon>Bacteria</taxon>
        <taxon>Bacillati</taxon>
        <taxon>Actinomycetota</taxon>
        <taxon>Actinomycetes</taxon>
        <taxon>Streptosporangiales</taxon>
        <taxon>Streptosporangiaceae</taxon>
        <taxon>Nonomuraea</taxon>
    </lineage>
</organism>
<gene>
    <name evidence="2" type="ORF">HCN51_27275</name>
</gene>
<keyword evidence="3" id="KW-1185">Reference proteome</keyword>
<reference evidence="2 3" key="1">
    <citation type="submission" date="2020-03" db="EMBL/GenBank/DDBJ databases">
        <title>WGS of actinomycetes isolated from Thailand.</title>
        <authorList>
            <person name="Thawai C."/>
        </authorList>
    </citation>
    <scope>NUCLEOTIDE SEQUENCE [LARGE SCALE GENOMIC DNA]</scope>
    <source>
        <strain evidence="2 3">FMUSA5-5</strain>
    </source>
</reference>
<feature type="region of interest" description="Disordered" evidence="1">
    <location>
        <begin position="1"/>
        <end position="56"/>
    </location>
</feature>
<dbReference type="RefSeq" id="WP_168012927.1">
    <property type="nucleotide sequence ID" value="NZ_JAATEP010000020.1"/>
</dbReference>